<gene>
    <name evidence="2" type="ORF">AB6A40_005897</name>
</gene>
<protein>
    <submittedName>
        <fullName evidence="2">Uncharacterized protein</fullName>
    </submittedName>
</protein>
<accession>A0ABD6EGZ8</accession>
<sequence length="210" mass="22061">MYFDDSVPLCSLVCASERFLAIWSLSYVGFIAVDSAIKAIQADPSNLEAARALLSNLNPIDASSVIQLMAKRGVLSQPVISALKTMCATGSVGPESGGVKPFVQSQLKELLSQLVSLENKKADDGEYPSTSSTNTTAPQNLNHGAPKLRSSSNSPFIVSSHIAVKSHPLAEAPSRLAAASSKDVRLMSGIRVQDESGLQSNLPIAPPPST</sequence>
<evidence type="ECO:0000256" key="1">
    <source>
        <dbReference type="SAM" id="MobiDB-lite"/>
    </source>
</evidence>
<proteinExistence type="predicted"/>
<keyword evidence="3" id="KW-1185">Reference proteome</keyword>
<feature type="region of interest" description="Disordered" evidence="1">
    <location>
        <begin position="190"/>
        <end position="210"/>
    </location>
</feature>
<evidence type="ECO:0000313" key="3">
    <source>
        <dbReference type="Proteomes" id="UP001608902"/>
    </source>
</evidence>
<dbReference type="AlphaFoldDB" id="A0ABD6EGZ8"/>
<dbReference type="EMBL" id="JBGFUD010003938">
    <property type="protein sequence ID" value="MFH4979188.1"/>
    <property type="molecule type" value="Genomic_DNA"/>
</dbReference>
<evidence type="ECO:0000313" key="2">
    <source>
        <dbReference type="EMBL" id="MFH4979188.1"/>
    </source>
</evidence>
<name>A0ABD6EGZ8_9BILA</name>
<feature type="compositionally biased region" description="Polar residues" evidence="1">
    <location>
        <begin position="128"/>
        <end position="142"/>
    </location>
</feature>
<feature type="region of interest" description="Disordered" evidence="1">
    <location>
        <begin position="121"/>
        <end position="152"/>
    </location>
</feature>
<reference evidence="2 3" key="1">
    <citation type="submission" date="2024-08" db="EMBL/GenBank/DDBJ databases">
        <title>Gnathostoma spinigerum genome.</title>
        <authorList>
            <person name="Gonzalez-Bertolin B."/>
            <person name="Monzon S."/>
            <person name="Zaballos A."/>
            <person name="Jimenez P."/>
            <person name="Dekumyoy P."/>
            <person name="Varona S."/>
            <person name="Cuesta I."/>
            <person name="Sumanam S."/>
            <person name="Adisakwattana P."/>
            <person name="Gasser R.B."/>
            <person name="Hernandez-Gonzalez A."/>
            <person name="Young N.D."/>
            <person name="Perteguer M.J."/>
        </authorList>
    </citation>
    <scope>NUCLEOTIDE SEQUENCE [LARGE SCALE GENOMIC DNA]</scope>
    <source>
        <strain evidence="2">AL3</strain>
        <tissue evidence="2">Liver</tissue>
    </source>
</reference>
<comment type="caution">
    <text evidence="2">The sequence shown here is derived from an EMBL/GenBank/DDBJ whole genome shotgun (WGS) entry which is preliminary data.</text>
</comment>
<dbReference type="Proteomes" id="UP001608902">
    <property type="component" value="Unassembled WGS sequence"/>
</dbReference>
<organism evidence="2 3">
    <name type="scientific">Gnathostoma spinigerum</name>
    <dbReference type="NCBI Taxonomy" id="75299"/>
    <lineage>
        <taxon>Eukaryota</taxon>
        <taxon>Metazoa</taxon>
        <taxon>Ecdysozoa</taxon>
        <taxon>Nematoda</taxon>
        <taxon>Chromadorea</taxon>
        <taxon>Rhabditida</taxon>
        <taxon>Spirurina</taxon>
        <taxon>Gnathostomatomorpha</taxon>
        <taxon>Gnathostomatoidea</taxon>
        <taxon>Gnathostomatidae</taxon>
        <taxon>Gnathostoma</taxon>
    </lineage>
</organism>